<comment type="function">
    <text evidence="2">Catalyzes phosphorolysis of the pyrimidine nucleosides uridine, thymidine and 2'-deoxyuridine with the formation of the corresponding pyrimidine base and ribose-1-phosphate.</text>
</comment>
<comment type="similarity">
    <text evidence="3">Belongs to the thymidine/pyrimidine-nucleoside phosphorylase family.</text>
</comment>
<dbReference type="NCBIfam" id="NF004490">
    <property type="entry name" value="PRK05820.1"/>
    <property type="match status" value="1"/>
</dbReference>
<dbReference type="Pfam" id="PF00591">
    <property type="entry name" value="Glycos_transf_3"/>
    <property type="match status" value="1"/>
</dbReference>
<evidence type="ECO:0000313" key="13">
    <source>
        <dbReference type="Proteomes" id="UP000276437"/>
    </source>
</evidence>
<dbReference type="Pfam" id="PF02885">
    <property type="entry name" value="Glycos_trans_3N"/>
    <property type="match status" value="1"/>
</dbReference>
<evidence type="ECO:0000256" key="6">
    <source>
        <dbReference type="ARBA" id="ARBA00014680"/>
    </source>
</evidence>
<dbReference type="Pfam" id="PF07831">
    <property type="entry name" value="PYNP_C"/>
    <property type="match status" value="1"/>
</dbReference>
<keyword evidence="13" id="KW-1185">Reference proteome</keyword>
<comment type="subunit">
    <text evidence="4">Homodimer.</text>
</comment>
<name>A0A348APE1_9FIRM</name>
<feature type="domain" description="Pyrimidine nucleoside phosphorylase C-terminal" evidence="11">
    <location>
        <begin position="348"/>
        <end position="422"/>
    </location>
</feature>
<dbReference type="GO" id="GO:0009032">
    <property type="term" value="F:thymidine phosphorylase activity"/>
    <property type="evidence" value="ECO:0007669"/>
    <property type="project" value="TreeGrafter"/>
</dbReference>
<dbReference type="InterPro" id="IPR017459">
    <property type="entry name" value="Glycosyl_Trfase_fam3_N_dom"/>
</dbReference>
<comment type="catalytic activity">
    <reaction evidence="10">
        <text>thymidine + phosphate = 2-deoxy-alpha-D-ribose 1-phosphate + thymine</text>
        <dbReference type="Rhea" id="RHEA:16037"/>
        <dbReference type="ChEBI" id="CHEBI:17748"/>
        <dbReference type="ChEBI" id="CHEBI:17821"/>
        <dbReference type="ChEBI" id="CHEBI:43474"/>
        <dbReference type="ChEBI" id="CHEBI:57259"/>
        <dbReference type="EC" id="2.4.2.2"/>
    </reaction>
</comment>
<dbReference type="NCBIfam" id="TIGR02644">
    <property type="entry name" value="Y_phosphoryl"/>
    <property type="match status" value="1"/>
</dbReference>
<evidence type="ECO:0000256" key="8">
    <source>
        <dbReference type="ARBA" id="ARBA00022679"/>
    </source>
</evidence>
<dbReference type="GO" id="GO:0006206">
    <property type="term" value="P:pyrimidine nucleobase metabolic process"/>
    <property type="evidence" value="ECO:0007669"/>
    <property type="project" value="InterPro"/>
</dbReference>
<sequence>MKKMHTVDIIAKKRDGMILSEKELTFLINAYTAGEIPDYQMAAWLMAVYQKGMTDEETAILTLAMAKSGDMIDLTSIPGIKVDKHSTGGVADTTTLVLAPLVAATGVPVAKMSGRGLGFTGGTIDKLESIPGLNATLTKEEFISNLLKHNLAITGQTADIAPADGKIYALRDVTATIESIPLIASSIMSKKIAAGADKILLDVKVGNGAFMKKMADALKLAETMVRIGELVGRQTIAAITNMDEPLGEAVGNSLEVREAIGILSGRGSHSLKDVCVTLGSYMLVLAGAACSPAVGKKLLRELLDSGKGLNKFREFIKVQGGNDEIVANPLLLPQAGIKLTLVSKHKGFINQINAAQVGFTAMRLGAGREYKEQQIDLAAGIIMHCRVGDYVEIDQPLATIYTNDGNKLENAISMLRQSIVLGSDSVPIPPLIYGIVDINGFHQEPV</sequence>
<dbReference type="PANTHER" id="PTHR10515:SF0">
    <property type="entry name" value="THYMIDINE PHOSPHORYLASE"/>
    <property type="match status" value="1"/>
</dbReference>
<proteinExistence type="inferred from homology"/>
<dbReference type="GO" id="GO:0005829">
    <property type="term" value="C:cytosol"/>
    <property type="evidence" value="ECO:0007669"/>
    <property type="project" value="TreeGrafter"/>
</dbReference>
<dbReference type="Proteomes" id="UP000276437">
    <property type="component" value="Chromosome"/>
</dbReference>
<dbReference type="InterPro" id="IPR017872">
    <property type="entry name" value="Pyrmidine_PPase_CS"/>
</dbReference>
<evidence type="ECO:0000256" key="7">
    <source>
        <dbReference type="ARBA" id="ARBA00022676"/>
    </source>
</evidence>
<evidence type="ECO:0000256" key="3">
    <source>
        <dbReference type="ARBA" id="ARBA00006915"/>
    </source>
</evidence>
<dbReference type="EMBL" id="AP018449">
    <property type="protein sequence ID" value="BBB92939.1"/>
    <property type="molecule type" value="Genomic_DNA"/>
</dbReference>
<accession>A0A348APE1</accession>
<dbReference type="AlphaFoldDB" id="A0A348APE1"/>
<dbReference type="Gene3D" id="1.20.970.10">
    <property type="entry name" value="Transferase, Pyrimidine Nucleoside Phosphorylase, Chain C"/>
    <property type="match status" value="1"/>
</dbReference>
<dbReference type="EC" id="2.4.2.2" evidence="5"/>
<dbReference type="Gene3D" id="3.90.1170.30">
    <property type="entry name" value="Pyrimidine nucleoside phosphorylase-like, C-terminal domain"/>
    <property type="match status" value="1"/>
</dbReference>
<dbReference type="GO" id="GO:0047847">
    <property type="term" value="F:deoxyuridine phosphorylase activity"/>
    <property type="evidence" value="ECO:0007669"/>
    <property type="project" value="RHEA"/>
</dbReference>
<dbReference type="SUPFAM" id="SSF54680">
    <property type="entry name" value="Pyrimidine nucleoside phosphorylase C-terminal domain"/>
    <property type="match status" value="1"/>
</dbReference>
<comment type="catalytic activity">
    <reaction evidence="9">
        <text>uridine + phosphate = alpha-D-ribose 1-phosphate + uracil</text>
        <dbReference type="Rhea" id="RHEA:24388"/>
        <dbReference type="ChEBI" id="CHEBI:16704"/>
        <dbReference type="ChEBI" id="CHEBI:17568"/>
        <dbReference type="ChEBI" id="CHEBI:43474"/>
        <dbReference type="ChEBI" id="CHEBI:57720"/>
        <dbReference type="EC" id="2.4.2.2"/>
    </reaction>
</comment>
<dbReference type="InterPro" id="IPR035902">
    <property type="entry name" value="Nuc_phospho_transferase"/>
</dbReference>
<dbReference type="InterPro" id="IPR018090">
    <property type="entry name" value="Pyrmidine_PPas_bac/euk"/>
</dbReference>
<reference evidence="12 13" key="1">
    <citation type="journal article" date="2018" name="Int. J. Syst. Evol. Microbiol.">
        <title>Methylomusa anaerophila gen. nov., sp. nov., an anaerobic methanol-utilizing bacterium isolated from a microbial fuel cell.</title>
        <authorList>
            <person name="Amano N."/>
            <person name="Yamamuro A."/>
            <person name="Miyahara M."/>
            <person name="Kouzuma A."/>
            <person name="Abe T."/>
            <person name="Watanabe K."/>
        </authorList>
    </citation>
    <scope>NUCLEOTIDE SEQUENCE [LARGE SCALE GENOMIC DNA]</scope>
    <source>
        <strain evidence="12 13">MMFC1</strain>
    </source>
</reference>
<evidence type="ECO:0000313" key="12">
    <source>
        <dbReference type="EMBL" id="BBB92939.1"/>
    </source>
</evidence>
<dbReference type="GO" id="GO:0006213">
    <property type="term" value="P:pyrimidine nucleoside metabolic process"/>
    <property type="evidence" value="ECO:0007669"/>
    <property type="project" value="InterPro"/>
</dbReference>
<evidence type="ECO:0000256" key="1">
    <source>
        <dbReference type="ARBA" id="ARBA00001066"/>
    </source>
</evidence>
<dbReference type="SUPFAM" id="SSF47648">
    <property type="entry name" value="Nucleoside phosphorylase/phosphoribosyltransferase N-terminal domain"/>
    <property type="match status" value="1"/>
</dbReference>
<dbReference type="FunFam" id="3.40.1030.10:FF:000003">
    <property type="entry name" value="Pyrimidine-nucleoside phosphorylase"/>
    <property type="match status" value="1"/>
</dbReference>
<dbReference type="NCBIfam" id="NF004747">
    <property type="entry name" value="PRK06078.1"/>
    <property type="match status" value="1"/>
</dbReference>
<dbReference type="GO" id="GO:0004645">
    <property type="term" value="F:1,4-alpha-oligoglucan phosphorylase activity"/>
    <property type="evidence" value="ECO:0007669"/>
    <property type="project" value="InterPro"/>
</dbReference>
<dbReference type="PROSITE" id="PS00647">
    <property type="entry name" value="THYMID_PHOSPHORYLASE"/>
    <property type="match status" value="1"/>
</dbReference>
<evidence type="ECO:0000256" key="5">
    <source>
        <dbReference type="ARBA" id="ARBA00011889"/>
    </source>
</evidence>
<evidence type="ECO:0000256" key="10">
    <source>
        <dbReference type="ARBA" id="ARBA00048525"/>
    </source>
</evidence>
<dbReference type="SMART" id="SM00941">
    <property type="entry name" value="PYNP_C"/>
    <property type="match status" value="1"/>
</dbReference>
<dbReference type="InterPro" id="IPR036566">
    <property type="entry name" value="PYNP-like_C_sf"/>
</dbReference>
<evidence type="ECO:0000256" key="4">
    <source>
        <dbReference type="ARBA" id="ARBA00011738"/>
    </source>
</evidence>
<evidence type="ECO:0000256" key="2">
    <source>
        <dbReference type="ARBA" id="ARBA00003877"/>
    </source>
</evidence>
<dbReference type="InterPro" id="IPR000312">
    <property type="entry name" value="Glycosyl_Trfase_fam3"/>
</dbReference>
<comment type="catalytic activity">
    <reaction evidence="1">
        <text>2'-deoxyuridine + phosphate = 2-deoxy-alpha-D-ribose 1-phosphate + uracil</text>
        <dbReference type="Rhea" id="RHEA:22824"/>
        <dbReference type="ChEBI" id="CHEBI:16450"/>
        <dbReference type="ChEBI" id="CHEBI:17568"/>
        <dbReference type="ChEBI" id="CHEBI:43474"/>
        <dbReference type="ChEBI" id="CHEBI:57259"/>
        <dbReference type="EC" id="2.4.2.2"/>
    </reaction>
</comment>
<keyword evidence="8 12" id="KW-0808">Transferase</keyword>
<dbReference type="PIRSF" id="PIRSF000478">
    <property type="entry name" value="TP_PyNP"/>
    <property type="match status" value="1"/>
</dbReference>
<dbReference type="PANTHER" id="PTHR10515">
    <property type="entry name" value="THYMIDINE PHOSPHORYLASE"/>
    <property type="match status" value="1"/>
</dbReference>
<dbReference type="Gene3D" id="3.40.1030.10">
    <property type="entry name" value="Nucleoside phosphorylase/phosphoribosyltransferase catalytic domain"/>
    <property type="match status" value="1"/>
</dbReference>
<evidence type="ECO:0000256" key="9">
    <source>
        <dbReference type="ARBA" id="ARBA00048453"/>
    </source>
</evidence>
<dbReference type="KEGG" id="mana:MAMMFC1_03647"/>
<dbReference type="InterPro" id="IPR013102">
    <property type="entry name" value="PYNP_C"/>
</dbReference>
<dbReference type="GO" id="GO:0004850">
    <property type="term" value="F:uridine phosphorylase activity"/>
    <property type="evidence" value="ECO:0007669"/>
    <property type="project" value="RHEA"/>
</dbReference>
<evidence type="ECO:0000259" key="11">
    <source>
        <dbReference type="SMART" id="SM00941"/>
    </source>
</evidence>
<keyword evidence="7 12" id="KW-0328">Glycosyltransferase</keyword>
<dbReference type="InterPro" id="IPR036320">
    <property type="entry name" value="Glycosyl_Trfase_fam3_N_dom_sf"/>
</dbReference>
<gene>
    <name evidence="12" type="primary">pdp</name>
    <name evidence="12" type="ORF">MAMMFC1_03647</name>
</gene>
<protein>
    <recommendedName>
        <fullName evidence="6">Pyrimidine-nucleoside phosphorylase</fullName>
        <ecNumber evidence="5">2.4.2.2</ecNumber>
    </recommendedName>
</protein>
<dbReference type="InterPro" id="IPR000053">
    <property type="entry name" value="Thymidine/pyrmidine_PPase"/>
</dbReference>
<dbReference type="SUPFAM" id="SSF52418">
    <property type="entry name" value="Nucleoside phosphorylase/phosphoribosyltransferase catalytic domain"/>
    <property type="match status" value="1"/>
</dbReference>
<organism evidence="12 13">
    <name type="scientific">Methylomusa anaerophila</name>
    <dbReference type="NCBI Taxonomy" id="1930071"/>
    <lineage>
        <taxon>Bacteria</taxon>
        <taxon>Bacillati</taxon>
        <taxon>Bacillota</taxon>
        <taxon>Negativicutes</taxon>
        <taxon>Selenomonadales</taxon>
        <taxon>Sporomusaceae</taxon>
        <taxon>Methylomusa</taxon>
    </lineage>
</organism>